<dbReference type="EMBL" id="JANPWB010000014">
    <property type="protein sequence ID" value="KAJ1096265.1"/>
    <property type="molecule type" value="Genomic_DNA"/>
</dbReference>
<evidence type="ECO:0000313" key="2">
    <source>
        <dbReference type="EMBL" id="KAJ1096265.1"/>
    </source>
</evidence>
<reference evidence="2" key="1">
    <citation type="journal article" date="2022" name="bioRxiv">
        <title>Sequencing and chromosome-scale assembly of the giantPleurodeles waltlgenome.</title>
        <authorList>
            <person name="Brown T."/>
            <person name="Elewa A."/>
            <person name="Iarovenko S."/>
            <person name="Subramanian E."/>
            <person name="Araus A.J."/>
            <person name="Petzold A."/>
            <person name="Susuki M."/>
            <person name="Suzuki K.-i.T."/>
            <person name="Hayashi T."/>
            <person name="Toyoda A."/>
            <person name="Oliveira C."/>
            <person name="Osipova E."/>
            <person name="Leigh N.D."/>
            <person name="Simon A."/>
            <person name="Yun M.H."/>
        </authorList>
    </citation>
    <scope>NUCLEOTIDE SEQUENCE</scope>
    <source>
        <strain evidence="2">20211129_DDA</strain>
        <tissue evidence="2">Liver</tissue>
    </source>
</reference>
<keyword evidence="3" id="KW-1185">Reference proteome</keyword>
<sequence length="77" mass="8122">MPARPNRSPPSERQTKGNRSLTATPGATPDLLQESNGWSPGKMSGLHPPPSRAFPCGGHLAGLPSHAPSQYALSDFF</sequence>
<proteinExistence type="predicted"/>
<name>A0AAV7M0E7_PLEWA</name>
<evidence type="ECO:0000313" key="3">
    <source>
        <dbReference type="Proteomes" id="UP001066276"/>
    </source>
</evidence>
<feature type="region of interest" description="Disordered" evidence="1">
    <location>
        <begin position="1"/>
        <end position="51"/>
    </location>
</feature>
<evidence type="ECO:0000256" key="1">
    <source>
        <dbReference type="SAM" id="MobiDB-lite"/>
    </source>
</evidence>
<dbReference type="Proteomes" id="UP001066276">
    <property type="component" value="Chromosome 10"/>
</dbReference>
<dbReference type="AlphaFoldDB" id="A0AAV7M0E7"/>
<organism evidence="2 3">
    <name type="scientific">Pleurodeles waltl</name>
    <name type="common">Iberian ribbed newt</name>
    <dbReference type="NCBI Taxonomy" id="8319"/>
    <lineage>
        <taxon>Eukaryota</taxon>
        <taxon>Metazoa</taxon>
        <taxon>Chordata</taxon>
        <taxon>Craniata</taxon>
        <taxon>Vertebrata</taxon>
        <taxon>Euteleostomi</taxon>
        <taxon>Amphibia</taxon>
        <taxon>Batrachia</taxon>
        <taxon>Caudata</taxon>
        <taxon>Salamandroidea</taxon>
        <taxon>Salamandridae</taxon>
        <taxon>Pleurodelinae</taxon>
        <taxon>Pleurodeles</taxon>
    </lineage>
</organism>
<comment type="caution">
    <text evidence="2">The sequence shown here is derived from an EMBL/GenBank/DDBJ whole genome shotgun (WGS) entry which is preliminary data.</text>
</comment>
<protein>
    <submittedName>
        <fullName evidence="2">Uncharacterized protein</fullName>
    </submittedName>
</protein>
<accession>A0AAV7M0E7</accession>
<gene>
    <name evidence="2" type="ORF">NDU88_001408</name>
</gene>
<feature type="compositionally biased region" description="Polar residues" evidence="1">
    <location>
        <begin position="9"/>
        <end position="25"/>
    </location>
</feature>